<dbReference type="Pfam" id="PF00043">
    <property type="entry name" value="GST_C"/>
    <property type="match status" value="1"/>
</dbReference>
<dbReference type="SFLD" id="SFLDG00358">
    <property type="entry name" value="Main_(cytGST)"/>
    <property type="match status" value="1"/>
</dbReference>
<dbReference type="PANTHER" id="PTHR44051:SF8">
    <property type="entry name" value="GLUTATHIONE S-TRANSFERASE GSTA"/>
    <property type="match status" value="1"/>
</dbReference>
<protein>
    <submittedName>
        <fullName evidence="3">Glutathione transferase GstA</fullName>
    </submittedName>
</protein>
<dbReference type="EMBL" id="CP017077">
    <property type="protein sequence ID" value="AOR80653.1"/>
    <property type="molecule type" value="Genomic_DNA"/>
</dbReference>
<dbReference type="RefSeq" id="WP_008827819.1">
    <property type="nucleotide sequence ID" value="NZ_CP017077.1"/>
</dbReference>
<dbReference type="NCBIfam" id="NF007831">
    <property type="entry name" value="PRK10542.1"/>
    <property type="match status" value="1"/>
</dbReference>
<dbReference type="InterPro" id="IPR010987">
    <property type="entry name" value="Glutathione-S-Trfase_C-like"/>
</dbReference>
<dbReference type="InterPro" id="IPR004045">
    <property type="entry name" value="Glutathione_S-Trfase_N"/>
</dbReference>
<dbReference type="KEGG" id="nre:BES08_27875"/>
<gene>
    <name evidence="3" type="ORF">BES08_27875</name>
</gene>
<accession>A0A1D8AEV9</accession>
<dbReference type="CDD" id="cd03188">
    <property type="entry name" value="GST_C_Beta"/>
    <property type="match status" value="1"/>
</dbReference>
<dbReference type="SFLD" id="SFLDG01150">
    <property type="entry name" value="Main.1:_Beta-like"/>
    <property type="match status" value="1"/>
</dbReference>
<dbReference type="OrthoDB" id="7583243at2"/>
<feature type="domain" description="GST C-terminal" evidence="2">
    <location>
        <begin position="83"/>
        <end position="196"/>
    </location>
</feature>
<dbReference type="Pfam" id="PF13409">
    <property type="entry name" value="GST_N_2"/>
    <property type="match status" value="1"/>
</dbReference>
<dbReference type="AlphaFoldDB" id="A0A1D8AEV9"/>
<dbReference type="InterPro" id="IPR036249">
    <property type="entry name" value="Thioredoxin-like_sf"/>
</dbReference>
<proteinExistence type="predicted"/>
<evidence type="ECO:0000313" key="3">
    <source>
        <dbReference type="EMBL" id="AOR80653.1"/>
    </source>
</evidence>
<evidence type="ECO:0000259" key="1">
    <source>
        <dbReference type="PROSITE" id="PS50404"/>
    </source>
</evidence>
<evidence type="ECO:0000313" key="4">
    <source>
        <dbReference type="Proteomes" id="UP000094626"/>
    </source>
</evidence>
<keyword evidence="4" id="KW-1185">Reference proteome</keyword>
<dbReference type="Gene3D" id="1.20.1050.10">
    <property type="match status" value="1"/>
</dbReference>
<dbReference type="SUPFAM" id="SSF52833">
    <property type="entry name" value="Thioredoxin-like"/>
    <property type="match status" value="1"/>
</dbReference>
<dbReference type="Proteomes" id="UP000094626">
    <property type="component" value="Plasmid pSA2"/>
</dbReference>
<dbReference type="Gene3D" id="3.40.30.10">
    <property type="entry name" value="Glutaredoxin"/>
    <property type="match status" value="1"/>
</dbReference>
<dbReference type="InterPro" id="IPR036282">
    <property type="entry name" value="Glutathione-S-Trfase_C_sf"/>
</dbReference>
<keyword evidence="3" id="KW-0614">Plasmid</keyword>
<dbReference type="PANTHER" id="PTHR44051">
    <property type="entry name" value="GLUTATHIONE S-TRANSFERASE-RELATED"/>
    <property type="match status" value="1"/>
</dbReference>
<organism evidence="3 4">
    <name type="scientific">Novosphingobium resinovorum</name>
    <dbReference type="NCBI Taxonomy" id="158500"/>
    <lineage>
        <taxon>Bacteria</taxon>
        <taxon>Pseudomonadati</taxon>
        <taxon>Pseudomonadota</taxon>
        <taxon>Alphaproteobacteria</taxon>
        <taxon>Sphingomonadales</taxon>
        <taxon>Sphingomonadaceae</taxon>
        <taxon>Novosphingobium</taxon>
    </lineage>
</organism>
<reference evidence="4" key="1">
    <citation type="journal article" date="2017" name="J. Biotechnol.">
        <title>Complete genome sequence of Novosphingobium resinovorum SA1, a versatile xenobiotic-degrading bacterium capable of utilizing sulfanilic acid.</title>
        <authorList>
            <person name="Hegedus B."/>
            <person name="Kos P.B."/>
            <person name="Balint B."/>
            <person name="Maroti G."/>
            <person name="Gan H.M."/>
            <person name="Perei K."/>
            <person name="Rakhely G."/>
        </authorList>
    </citation>
    <scope>NUCLEOTIDE SEQUENCE [LARGE SCALE GENOMIC DNA]</scope>
    <source>
        <strain evidence="4">SA1</strain>
    </source>
</reference>
<dbReference type="SUPFAM" id="SSF47616">
    <property type="entry name" value="GST C-terminal domain-like"/>
    <property type="match status" value="1"/>
</dbReference>
<feature type="domain" description="GST N-terminal" evidence="1">
    <location>
        <begin position="1"/>
        <end position="81"/>
    </location>
</feature>
<dbReference type="InterPro" id="IPR004046">
    <property type="entry name" value="GST_C"/>
</dbReference>
<keyword evidence="3" id="KW-0808">Transferase</keyword>
<name>A0A1D8AEV9_9SPHN</name>
<sequence>MKLYYAPGACSLADHIAMAEAGLPYTLEKVDLEEKRTETGSDYTTINPKGYVPALALGDGTILTENIAILSYLADQSEKIAASPDNRWKLLETIAFISTEVHKGFKPFFMPDSTDEAKKAAGDNLARRFAYLETQLAERDYIVSDSFTSADCYLFVMLMWAQKKARLPLPDALTRYFDRLTQRPSIRQALSEEGLD</sequence>
<geneLocation type="plasmid" evidence="3 4">
    <name>pSA2</name>
</geneLocation>
<dbReference type="PROSITE" id="PS50405">
    <property type="entry name" value="GST_CTER"/>
    <property type="match status" value="1"/>
</dbReference>
<evidence type="ECO:0000259" key="2">
    <source>
        <dbReference type="PROSITE" id="PS50405"/>
    </source>
</evidence>
<dbReference type="InterPro" id="IPR040079">
    <property type="entry name" value="Glutathione_S-Trfase"/>
</dbReference>
<dbReference type="CDD" id="cd03057">
    <property type="entry name" value="GST_N_Beta"/>
    <property type="match status" value="1"/>
</dbReference>
<dbReference type="SFLD" id="SFLDS00019">
    <property type="entry name" value="Glutathione_Transferase_(cytos"/>
    <property type="match status" value="1"/>
</dbReference>
<dbReference type="GO" id="GO:0016740">
    <property type="term" value="F:transferase activity"/>
    <property type="evidence" value="ECO:0007669"/>
    <property type="project" value="UniProtKB-KW"/>
</dbReference>
<dbReference type="PROSITE" id="PS50404">
    <property type="entry name" value="GST_NTER"/>
    <property type="match status" value="1"/>
</dbReference>